<evidence type="ECO:0000256" key="14">
    <source>
        <dbReference type="SAM" id="MobiDB-lite"/>
    </source>
</evidence>
<evidence type="ECO:0000256" key="7">
    <source>
        <dbReference type="ARBA" id="ARBA00023273"/>
    </source>
</evidence>
<organism evidence="16 17">
    <name type="scientific">Cryptolaemus montrouzieri</name>
    <dbReference type="NCBI Taxonomy" id="559131"/>
    <lineage>
        <taxon>Eukaryota</taxon>
        <taxon>Metazoa</taxon>
        <taxon>Ecdysozoa</taxon>
        <taxon>Arthropoda</taxon>
        <taxon>Hexapoda</taxon>
        <taxon>Insecta</taxon>
        <taxon>Pterygota</taxon>
        <taxon>Neoptera</taxon>
        <taxon>Endopterygota</taxon>
        <taxon>Coleoptera</taxon>
        <taxon>Polyphaga</taxon>
        <taxon>Cucujiformia</taxon>
        <taxon>Coccinelloidea</taxon>
        <taxon>Coccinellidae</taxon>
        <taxon>Scymninae</taxon>
        <taxon>Scymnini</taxon>
        <taxon>Cryptolaemus</taxon>
    </lineage>
</organism>
<sequence length="222" mass="27226">MGKKKKSKASKLLKMSDEEKARYLQHKAEQEEEAKRRREQLVKGWMMKKIKKEQAFARMNLAKINTFWHQFLRTRRVSEMKEDVGYLQEWLDFIITLKNRIINNLMEELEEAESQYSHNFKAHCIHIDNLTEFHSDWVLEIKQIFEQDRNELIEMNIKNITEYEMRFKDNFDYLKTIVFAQNKNSFTTIKEEYEYFMKRNYEVMKNVSKEINLRKKLSVFMH</sequence>
<dbReference type="Proteomes" id="UP001516400">
    <property type="component" value="Unassembled WGS sequence"/>
</dbReference>
<comment type="similarity">
    <text evidence="9">Belongs to the DRC2 family.</text>
</comment>
<comment type="subcellular location">
    <subcellularLocation>
        <location evidence="1">Cytoplasm</location>
        <location evidence="1">Cytoskeleton</location>
        <location evidence="1">Flagellum axoneme</location>
    </subcellularLocation>
    <subcellularLocation>
        <location evidence="8">Cytoplasm</location>
        <location evidence="8">Cytoskeleton</location>
        <location evidence="8">Flagellum basal body</location>
    </subcellularLocation>
</comment>
<evidence type="ECO:0000313" key="17">
    <source>
        <dbReference type="Proteomes" id="UP001516400"/>
    </source>
</evidence>
<feature type="domain" description="Dynein regulatory complex protein 1/2 N-terminal" evidence="15">
    <location>
        <begin position="26"/>
        <end position="123"/>
    </location>
</feature>
<gene>
    <name evidence="16" type="ORF">HHI36_014098</name>
</gene>
<keyword evidence="7" id="KW-0966">Cell projection</keyword>
<dbReference type="AlphaFoldDB" id="A0ABD2N2D3"/>
<feature type="compositionally biased region" description="Basic and acidic residues" evidence="14">
    <location>
        <begin position="14"/>
        <end position="34"/>
    </location>
</feature>
<keyword evidence="3" id="KW-0282">Flagellum</keyword>
<evidence type="ECO:0000256" key="10">
    <source>
        <dbReference type="ARBA" id="ARBA00040899"/>
    </source>
</evidence>
<evidence type="ECO:0000256" key="8">
    <source>
        <dbReference type="ARBA" id="ARBA00037841"/>
    </source>
</evidence>
<keyword evidence="2" id="KW-0963">Cytoplasm</keyword>
<keyword evidence="6" id="KW-0206">Cytoskeleton</keyword>
<evidence type="ECO:0000256" key="6">
    <source>
        <dbReference type="ARBA" id="ARBA00023212"/>
    </source>
</evidence>
<dbReference type="EMBL" id="JABFTP020000062">
    <property type="protein sequence ID" value="KAL3272632.1"/>
    <property type="molecule type" value="Genomic_DNA"/>
</dbReference>
<keyword evidence="17" id="KW-1185">Reference proteome</keyword>
<evidence type="ECO:0000256" key="5">
    <source>
        <dbReference type="ARBA" id="ARBA00023069"/>
    </source>
</evidence>
<evidence type="ECO:0000256" key="13">
    <source>
        <dbReference type="SAM" id="Coils"/>
    </source>
</evidence>
<evidence type="ECO:0000256" key="3">
    <source>
        <dbReference type="ARBA" id="ARBA00022846"/>
    </source>
</evidence>
<keyword evidence="5" id="KW-0969">Cilium</keyword>
<evidence type="ECO:0000313" key="16">
    <source>
        <dbReference type="EMBL" id="KAL3272632.1"/>
    </source>
</evidence>
<feature type="region of interest" description="Disordered" evidence="14">
    <location>
        <begin position="1"/>
        <end position="34"/>
    </location>
</feature>
<evidence type="ECO:0000256" key="9">
    <source>
        <dbReference type="ARBA" id="ARBA00038424"/>
    </source>
</evidence>
<keyword evidence="4 13" id="KW-0175">Coiled coil</keyword>
<feature type="coiled-coil region" evidence="13">
    <location>
        <begin position="95"/>
        <end position="122"/>
    </location>
</feature>
<dbReference type="Pfam" id="PF14772">
    <property type="entry name" value="NYD-SP28"/>
    <property type="match status" value="1"/>
</dbReference>
<evidence type="ECO:0000259" key="15">
    <source>
        <dbReference type="Pfam" id="PF14772"/>
    </source>
</evidence>
<dbReference type="PANTHER" id="PTHR21625:SF0">
    <property type="entry name" value="DYNEIN REGULATORY COMPLEX SUBUNIT 2"/>
    <property type="match status" value="1"/>
</dbReference>
<comment type="caution">
    <text evidence="16">The sequence shown here is derived from an EMBL/GenBank/DDBJ whole genome shotgun (WGS) entry which is preliminary data.</text>
</comment>
<evidence type="ECO:0000256" key="12">
    <source>
        <dbReference type="ARBA" id="ARBA00045865"/>
    </source>
</evidence>
<feature type="compositionally biased region" description="Basic residues" evidence="14">
    <location>
        <begin position="1"/>
        <end position="11"/>
    </location>
</feature>
<dbReference type="PANTHER" id="PTHR21625">
    <property type="entry name" value="NYD-SP28 PROTEIN"/>
    <property type="match status" value="1"/>
</dbReference>
<name>A0ABD2N2D3_9CUCU</name>
<accession>A0ABD2N2D3</accession>
<proteinExistence type="inferred from homology"/>
<evidence type="ECO:0000256" key="1">
    <source>
        <dbReference type="ARBA" id="ARBA00004611"/>
    </source>
</evidence>
<evidence type="ECO:0000256" key="4">
    <source>
        <dbReference type="ARBA" id="ARBA00023054"/>
    </source>
</evidence>
<protein>
    <recommendedName>
        <fullName evidence="10">Dynein regulatory complex subunit 2</fullName>
    </recommendedName>
    <alternativeName>
        <fullName evidence="11">Coiled-coil domain-containing protein 65</fullName>
    </alternativeName>
</protein>
<evidence type="ECO:0000256" key="11">
    <source>
        <dbReference type="ARBA" id="ARBA00041517"/>
    </source>
</evidence>
<comment type="function">
    <text evidence="12">Component of the nexin-dynein regulatory complex (N-DRC), a key regulator of ciliary/flagellar motility which maintains the alignment and integrity of the distal axoneme and regulates microtubule sliding in motile axonemes. Plays a critical role in the assembly of N-DRC and also stabilizes the assembly of multiple inner dynein arms and radial spokes. Coassembles with DRC1 to form a central scaffold needed for assembly of the N-DRC and its attachment to the outer doublet microtubules.</text>
</comment>
<dbReference type="InterPro" id="IPR039750">
    <property type="entry name" value="DRC1/DRC2"/>
</dbReference>
<evidence type="ECO:0000256" key="2">
    <source>
        <dbReference type="ARBA" id="ARBA00022490"/>
    </source>
</evidence>
<dbReference type="InterPro" id="IPR039505">
    <property type="entry name" value="DRC1/2_N"/>
</dbReference>
<reference evidence="16 17" key="1">
    <citation type="journal article" date="2021" name="BMC Biol.">
        <title>Horizontally acquired antibacterial genes associated with adaptive radiation of ladybird beetles.</title>
        <authorList>
            <person name="Li H.S."/>
            <person name="Tang X.F."/>
            <person name="Huang Y.H."/>
            <person name="Xu Z.Y."/>
            <person name="Chen M.L."/>
            <person name="Du X.Y."/>
            <person name="Qiu B.Y."/>
            <person name="Chen P.T."/>
            <person name="Zhang W."/>
            <person name="Slipinski A."/>
            <person name="Escalona H.E."/>
            <person name="Waterhouse R.M."/>
            <person name="Zwick A."/>
            <person name="Pang H."/>
        </authorList>
    </citation>
    <scope>NUCLEOTIDE SEQUENCE [LARGE SCALE GENOMIC DNA]</scope>
    <source>
        <strain evidence="16">SYSU2018</strain>
    </source>
</reference>